<comment type="subunit">
    <text evidence="2">Homotetramer.</text>
</comment>
<gene>
    <name evidence="5" type="ORF">BFS05_04110</name>
</gene>
<keyword evidence="1 2" id="KW-0238">DNA-binding</keyword>
<evidence type="ECO:0000256" key="2">
    <source>
        <dbReference type="HAMAP-Rule" id="MF_00984"/>
    </source>
</evidence>
<dbReference type="CDD" id="cd04496">
    <property type="entry name" value="SSB_OBF"/>
    <property type="match status" value="1"/>
</dbReference>
<dbReference type="HAMAP" id="MF_00984">
    <property type="entry name" value="SSB"/>
    <property type="match status" value="1"/>
</dbReference>
<comment type="caution">
    <text evidence="2">Lacks conserved residue(s) required for the propagation of feature annotation.</text>
</comment>
<dbReference type="GO" id="GO:0009295">
    <property type="term" value="C:nucleoid"/>
    <property type="evidence" value="ECO:0007669"/>
    <property type="project" value="TreeGrafter"/>
</dbReference>
<sequence>MAGEPILTVVGNLIADPELRNTPSGASLASFTVASTPRTYNRNSGKYEDGATLFMRCTAWNDLATHCVNSIHKGVRVIVQGRVVQNSFVAKDGSKRNTIEMIVDDIGPSLRYATAQVNRIAAHSGFVGNTNAGQQGSDSGFNNGAYAGGGYAGGANYANANATANGISASIPGNDASAEDPWSASAPSNDGFATFGATSDFGGANDEPEF</sequence>
<feature type="region of interest" description="Disordered" evidence="4">
    <location>
        <begin position="175"/>
        <end position="210"/>
    </location>
</feature>
<evidence type="ECO:0000256" key="3">
    <source>
        <dbReference type="RuleBase" id="RU000524"/>
    </source>
</evidence>
<name>A0A2K1SUM3_GARVA</name>
<comment type="caution">
    <text evidence="5">The sequence shown here is derived from an EMBL/GenBank/DDBJ whole genome shotgun (WGS) entry which is preliminary data.</text>
</comment>
<reference evidence="5 6" key="1">
    <citation type="submission" date="2016-10" db="EMBL/GenBank/DDBJ databases">
        <authorList>
            <person name="Varghese N."/>
        </authorList>
    </citation>
    <scope>NUCLEOTIDE SEQUENCE [LARGE SCALE GENOMIC DNA]</scope>
    <source>
        <strain evidence="5 6">KA00225</strain>
    </source>
</reference>
<dbReference type="PANTHER" id="PTHR10302">
    <property type="entry name" value="SINGLE-STRANDED DNA-BINDING PROTEIN"/>
    <property type="match status" value="1"/>
</dbReference>
<dbReference type="NCBIfam" id="TIGR00621">
    <property type="entry name" value="ssb"/>
    <property type="match status" value="1"/>
</dbReference>
<accession>A0A2K1SUM3</accession>
<evidence type="ECO:0000313" key="6">
    <source>
        <dbReference type="Proteomes" id="UP000236146"/>
    </source>
</evidence>
<dbReference type="AlphaFoldDB" id="A0A2K1SUM3"/>
<dbReference type="EMBL" id="MNLH01000003">
    <property type="protein sequence ID" value="PNS43234.1"/>
    <property type="molecule type" value="Genomic_DNA"/>
</dbReference>
<dbReference type="GO" id="GO:0003697">
    <property type="term" value="F:single-stranded DNA binding"/>
    <property type="evidence" value="ECO:0007669"/>
    <property type="project" value="UniProtKB-UniRule"/>
</dbReference>
<dbReference type="InterPro" id="IPR012340">
    <property type="entry name" value="NA-bd_OB-fold"/>
</dbReference>
<evidence type="ECO:0000256" key="1">
    <source>
        <dbReference type="ARBA" id="ARBA00023125"/>
    </source>
</evidence>
<dbReference type="Pfam" id="PF00436">
    <property type="entry name" value="SSB"/>
    <property type="match status" value="1"/>
</dbReference>
<organism evidence="5 6">
    <name type="scientific">Gardnerella vaginalis</name>
    <dbReference type="NCBI Taxonomy" id="2702"/>
    <lineage>
        <taxon>Bacteria</taxon>
        <taxon>Bacillati</taxon>
        <taxon>Actinomycetota</taxon>
        <taxon>Actinomycetes</taxon>
        <taxon>Bifidobacteriales</taxon>
        <taxon>Bifidobacteriaceae</taxon>
        <taxon>Gardnerella</taxon>
    </lineage>
</organism>
<dbReference type="OrthoDB" id="9809878at2"/>
<evidence type="ECO:0000313" key="5">
    <source>
        <dbReference type="EMBL" id="PNS43234.1"/>
    </source>
</evidence>
<dbReference type="Gene3D" id="2.40.50.140">
    <property type="entry name" value="Nucleic acid-binding proteins"/>
    <property type="match status" value="1"/>
</dbReference>
<dbReference type="RefSeq" id="WP_103084724.1">
    <property type="nucleotide sequence ID" value="NZ_JBLLPO010000003.1"/>
</dbReference>
<dbReference type="GO" id="GO:0006260">
    <property type="term" value="P:DNA replication"/>
    <property type="evidence" value="ECO:0007669"/>
    <property type="project" value="InterPro"/>
</dbReference>
<dbReference type="PROSITE" id="PS50935">
    <property type="entry name" value="SSB"/>
    <property type="match status" value="1"/>
</dbReference>
<dbReference type="InterPro" id="IPR000424">
    <property type="entry name" value="Primosome_PriB/ssb"/>
</dbReference>
<dbReference type="InterPro" id="IPR011344">
    <property type="entry name" value="ssDNA-bd"/>
</dbReference>
<proteinExistence type="inferred from homology"/>
<dbReference type="SUPFAM" id="SSF50249">
    <property type="entry name" value="Nucleic acid-binding proteins"/>
    <property type="match status" value="1"/>
</dbReference>
<dbReference type="PANTHER" id="PTHR10302:SF27">
    <property type="entry name" value="SINGLE-STRANDED DNA-BINDING PROTEIN"/>
    <property type="match status" value="1"/>
</dbReference>
<protein>
    <recommendedName>
        <fullName evidence="2 3">Single-stranded DNA-binding protein</fullName>
        <shortName evidence="2">SSB</shortName>
    </recommendedName>
</protein>
<evidence type="ECO:0000256" key="4">
    <source>
        <dbReference type="SAM" id="MobiDB-lite"/>
    </source>
</evidence>
<dbReference type="NCBIfam" id="NF005851">
    <property type="entry name" value="PRK07772.1"/>
    <property type="match status" value="1"/>
</dbReference>
<dbReference type="Proteomes" id="UP000236146">
    <property type="component" value="Unassembled WGS sequence"/>
</dbReference>